<protein>
    <recommendedName>
        <fullName evidence="4">Midasin</fullName>
    </recommendedName>
</protein>
<feature type="compositionally biased region" description="Basic and acidic residues" evidence="9">
    <location>
        <begin position="3660"/>
        <end position="3691"/>
    </location>
</feature>
<dbReference type="Proteomes" id="UP000024635">
    <property type="component" value="Unassembled WGS sequence"/>
</dbReference>
<dbReference type="InterPro" id="IPR027417">
    <property type="entry name" value="P-loop_NTPase"/>
</dbReference>
<dbReference type="InterPro" id="IPR025662">
    <property type="entry name" value="Sigma_54_int_dom_ATP-bd_1"/>
</dbReference>
<dbReference type="PIRSF" id="PIRSF010340">
    <property type="entry name" value="Midasin"/>
    <property type="match status" value="1"/>
</dbReference>
<dbReference type="PROSITE" id="PS00675">
    <property type="entry name" value="SIGMA54_INTERACT_1"/>
    <property type="match status" value="1"/>
</dbReference>
<dbReference type="Gene3D" id="3.40.50.300">
    <property type="entry name" value="P-loop containing nucleotide triphosphate hydrolases"/>
    <property type="match status" value="6"/>
</dbReference>
<organism evidence="11 12">
    <name type="scientific">Ancylostoma ceylanicum</name>
    <dbReference type="NCBI Taxonomy" id="53326"/>
    <lineage>
        <taxon>Eukaryota</taxon>
        <taxon>Metazoa</taxon>
        <taxon>Ecdysozoa</taxon>
        <taxon>Nematoda</taxon>
        <taxon>Chromadorea</taxon>
        <taxon>Rhabditida</taxon>
        <taxon>Rhabditina</taxon>
        <taxon>Rhabditomorpha</taxon>
        <taxon>Strongyloidea</taxon>
        <taxon>Ancylostomatidae</taxon>
        <taxon>Ancylostomatinae</taxon>
        <taxon>Ancylostoma</taxon>
    </lineage>
</organism>
<feature type="compositionally biased region" description="Basic and acidic residues" evidence="9">
    <location>
        <begin position="3543"/>
        <end position="3553"/>
    </location>
</feature>
<evidence type="ECO:0000256" key="2">
    <source>
        <dbReference type="ARBA" id="ARBA00004642"/>
    </source>
</evidence>
<keyword evidence="6" id="KW-0067">ATP-binding</keyword>
<dbReference type="GO" id="GO:0016887">
    <property type="term" value="F:ATP hydrolysis activity"/>
    <property type="evidence" value="ECO:0007669"/>
    <property type="project" value="InterPro"/>
</dbReference>
<feature type="compositionally biased region" description="Acidic residues" evidence="9">
    <location>
        <begin position="3848"/>
        <end position="3863"/>
    </location>
</feature>
<feature type="compositionally biased region" description="Acidic residues" evidence="9">
    <location>
        <begin position="3586"/>
        <end position="3595"/>
    </location>
</feature>
<dbReference type="InterPro" id="IPR040848">
    <property type="entry name" value="AAA_lid_7"/>
</dbReference>
<dbReference type="GO" id="GO:0030687">
    <property type="term" value="C:preribosome, large subunit precursor"/>
    <property type="evidence" value="ECO:0007669"/>
    <property type="project" value="TreeGrafter"/>
</dbReference>
<sequence>MVSKNKKRLKAQKRKVLDSSDDINVIEIPVQKRKLGGDDEIRIDDGVQGSNGTMDQKAHLLPTRESLSHQLIVAIRSKNLVIIEGPIGCGKTFLASHASQELGLPLRVMQMGDQIDSKSLFGTYHCTEVAGQFLWKPTSFSQWLAEPCLILLEDIDLANPDVISAVVQLASERAVTLPSGDVIIFDDRAHICATISGKGKKSSVLDGVPVRLKLEQLTDEELRRLVAKAAPRVAHLAKTLISIFRTVESTPPTANSRQLTSSDLLRGCARLNKLPDLSSNMDIFTELIDTWCLADPTERAFKLCQKVAAPLSITADQMSFHLFLRQPSFSHDDRFCTVGRCRLPSSPSLHSAQKHRLGHTRDVLQLMERIAVCVQNHEPVLLVGETGVGKTSIVQSLASALNVTLKVVNLSPSSDTDELISGYRPATISHILEPFTHFYHDVFTKNFDVVKNQKFLGHLEACLSNGRYRDYLSVVIATAEKALTNKSTNKDPRWASVIVRARRIRDGLDRGAAPFTISRGAVLEAAQEGYWLLIDEINLAPPESLDAIVHAISKDVHPNFRLFACMNPATDAGKRRLPASVRTRFTEFYVSEISDAHQLAQVVSAYLPSMKAAAVTNFVNFYLYAKQLYPSSYSLRTFCRALCFAAECMFGSEDRSLYEGVCMAFLTNLDAESKQKMRAKIAQTFRVQTNVPVPPPPQAADYVQVEGYWIERGTNLPQEDSNYVVTKTVKSNLAEIARITCSGRFPVLLEGETSAGKTSIVCHLARITGNAIVRINNHEHTDVQEYMGSYVGDSAGRLVFREGALVRAVRDGSWVILDELNLAPTDIIETLNRLLDDNRELFVPELNTVIQAHPRFRLFATQNPAGSYGGRKRLSRALLSRFVVLRFDHLPLDELSSMVCVRCGVHTSAATKMINVLSKLRLKRSVSGLFSAKDGLMTLRDVFRWAKRLSTDSTCDDWLQILANHGYFLLAGRCRNQKDVDSVVETLESELKRKIEPSKLFAMDSPYMPKDADTENIVMTLGMRRMLVMTEQAWLRNEAVLMVGETGGGKTSLAQAIGKGKLMSINCHERTETADLLGRLRPRENGGFAWSDGIVISAMKAGSPLLIDEISLAEDSVLERLNPLFEEDRTLLLSDAGVEVHHVRAEEGFQIIATMNPGGDYGKKELSKALRNRFTEVWSSCDYEGSELEAIFDSRVNGKLKNPCYDSIQSPAQLVIDWITEFFNKHGHVFRHSPSVRDIVACAEIYAVCISNGLSRTAAIHEAVSAVFLDALGSLPTRMTVDVGAVRKDAKELLSRLSGDDGVLSSDSLLIQEDVDKISVGSLSISYGPLPPSKPKAFSLRAPACVSNFYRIARGLLINKPILLEGAPGCGKSSTVMALAQLTGHSITRLNLSDQTDLSDLFGSDVPVVTDDGSISFRWEDGPVLRAIKRGEWVLLDEMNLASQAVLEGLNACFDHRRVLYIAELNRSFEIPPESNCRFFACQNPRAQGGDRRALPKSFVNRFTNIYVEDLTNEDILMILKELPSADQIGDARLEAMVSITMRLASQQHFLGGPFSFNLRDLLRWVYLFEKNKDMSTCFEVLFVNRMRRSEDRQKLRDLYAELFGEPCTAAPIVLSADQNEFHIGKVCLPRHNNANSGAHLAHRLLSTQSVLKHQLAVCVDMQWLSLIIGPRNCGKRSTLENLAHICGVELHTIVLNVETDAQELIGSYEQVVDDSAIVEAKSTLCDLLSNCVEQPAMKQIIAAGDITELETVTELALAEVKENVAVVEQCREVLACAARSAMRFEWRDSTFVKAFVEGYWLLIEDVNLCSAAVLDRLNSCLESEGRLVISERQSSFEPLEPHPNFRVFLCMDPQNGEISRPMRNRSVEIFVSVDQQWNTNPPDVAAVTSSGSERVSLKVAEALCSLPAEKQLYFAVLLNEMSVEDACRTVGLPHFDEMIDVSQDFIPAPFASEIGTKSYDLWLLGAWKNSCSSDCSPGLLLALLSTSTAALRGTSFEQVFGESAQQMVQCLRGVTETLANSHHPVDPRFHQSKFGRTVDKSVQRFVIRTVAEWFRYALKSAPVSAGSAEYLSRTLSKYEMSKVDVNFHNLQLIGSAVDAIGESLLEFEVDEDEVFLYCLRLFLFVLASRKPLDQQSGHALLYVAWEEMRRMIMKYCSAPLSKVMELMSKGWSVEAHQRFVKMYLPLYESHRLADTFNSEEECQRFCSTLQPQIQEDSVKQLEHPAQTEDNEDALVVSESPAFNSLNLVVLMGKIYAFFCTGSCDSTAKVFDGQRVLTRINWRSDLYRRFAQVLMLLNSDYTEGHKVSSLRINGAFSTVFLSFWEAIEFDPTMSVLSASHLTQCELRTFAKQLWRLAPNSSRLSQQISNELSSVCWAVRGWCSNLDDCKGFKQIAEVAIKVMENALPPRGTIDPVVFNEERTNYRSMAFNAVNEPLTVLAKWRNWVSRQTPDCDSRSCHPVIAALWRARHELEEYVRNVEEKPAIYRQRASQYFAMCSEMWAFLEIAQTIIPILRGVDNDADIMRKERDSSQLQLTLAQLRSFSVSALGFRQKILTKFCSFVDVSMTFIQAISILLCAIYEACEVIETAERRRSLHLTNAFPISFQLKPSPEGLESPELLAWSCRDASPMPLRLKAAVVRRRLAVHSDPHCDLEWTRHQWQKWYERNVAKAAEKDFIYRTKTEEEKDELDVTEFFSEVHQEREILSESDLASLVLACESAVANEGNAKDTEYAVALVWLRHVLCGLRHFGQDLHASTTDSDLNLLYEVVSKVETDSGGVIDVYRAASLQQFRRAAEVLNILAQRTRVIRERWPEHVSLKLILEAINNFNNARLSTTHMKMATLVENIIEQCEEWEKMADRANSLRIELADVRELLVDWKKMEVRSWAELLNRVEKDGQMSALLVSFPLFDALFKAETSESFTSLCAMAAEWISNAVLLDYVTRVRSVRCLAKWATLLGQTSLGLQLSSVAAHFEQYVPIVEQKLREAREPAETSLKEYMKIVKYNDLNLWNIKVSSQKAHTHLFKIVRRFKEAVGVQVSQHFDTLVDLNISDIPCPPALPDATPAGRIGRARQLAGDILVNAGNLCDTETVMDLSEQTKSCDEMIRTQINYQGEDEEKEKQQGYARNARQRAVAMIIKESQTIGLNARKAMTVNQEELTRTTLTEVKEGFGVEKPVRNCAGGRNACIRKAIAPNDQLGVATRKHLQGVVDYGMAWILKCHKNIVQWEQASLKIGCLAEALNRLNSNAKAGWFIDHERLTTAWERIQVQTAELLRLTGAMQSRIARIPEPESSDDETAAFWHPLSRLHSQSPELPMLKEAIDSAQSVCQQMHRIAKEMCAESSKELTSVVRSVEQLHSNGNELDTILCDLQEWFEYECAEIRKTRSNIDSLLNIPTVESTTVSHSIDSALLFIQNIYKSVTDASSDLKLMDKLDLVLSTMASADIEKVVAWASNIVSDAKVGIIPDFLDEMAYLMKVLSSLLSGWNHHVSKALQAFSTLYYAILSMSLQLLEKGYINPIPKAEKQESGQGDSGDTGEGGGMGEGEAKGDAKDVTDEMEESGQIEGLQDEEVEPPTGEAGQNDKPIDVDDDFAEDLQDIDRNEGGQDDENSGEDSEEEPEPEDKMGDVDEADDQQLDPKLWDEEEKENSPKDMDQENAAADNKTEEMAAKEDDTVAADEKSAPEDNGKEQKESPEEDVENVDEREREDVEEMDVEQEHDQNNRDEEGPEDVQEEGEPVDEAGDGDLTDEEPLDNGPGDEEMDNDEENIEDNGTVDNPPAEENENNMDETEAIEQGTGGEQREPSSMEDVAGLNEDKEDESQEEDGKGQRKSDHRGEAGKGAEATKKEERTEEEENDEESTENDEATENKRELAQNDEAVEDKEMGDGEQDDQGQDVQNAPAAERQMIGAGSLDEAKQSKKTDTNQKPKERKKPTLGAEETADSPLENDEGASEERQACIHLAPEQMFNLVEEMTKELSLGSDEHNEVKEETKKAEATTKDPAEAQQQWLLMSQTVDILAAELAENLRLILEPQRASKMQGDYRTGKRLNMRRLIPYIASEYRKDRIWMRRSKKAQRDYQVLIAVDDSASMNENGIHEVTCESVCVIEDALRRCDAGGVSVCSFGSDVKIINSFGDHMMPGPELLQKLSFAQSSTDLILLLNRSRQILSDVRTPTSEQLLIIISDGRGALAQGADKVKAALSALQGVTVLFVLLDSGPKSICDLSVAAFQGGNVILTPYLTVFPFPFYTIIKSVMQLPSVLTESIRQWFEMTVQTNSI</sequence>
<dbReference type="Pfam" id="PF07728">
    <property type="entry name" value="AAA_5"/>
    <property type="match status" value="6"/>
</dbReference>
<dbReference type="SUPFAM" id="SSF52540">
    <property type="entry name" value="P-loop containing nucleoside triphosphate hydrolases"/>
    <property type="match status" value="6"/>
</dbReference>
<dbReference type="InterPro" id="IPR003593">
    <property type="entry name" value="AAA+_ATPase"/>
</dbReference>
<feature type="compositionally biased region" description="Basic and acidic residues" evidence="9">
    <location>
        <begin position="3911"/>
        <end position="3925"/>
    </location>
</feature>
<dbReference type="Pfam" id="PF17865">
    <property type="entry name" value="AAA_lid_5"/>
    <property type="match status" value="1"/>
</dbReference>
<feature type="compositionally biased region" description="Acidic residues" evidence="9">
    <location>
        <begin position="3554"/>
        <end position="3571"/>
    </location>
</feature>
<dbReference type="EMBL" id="JARK01001689">
    <property type="protein sequence ID" value="EYB82691.1"/>
    <property type="molecule type" value="Genomic_DNA"/>
</dbReference>
<evidence type="ECO:0000256" key="6">
    <source>
        <dbReference type="ARBA" id="ARBA00022840"/>
    </source>
</evidence>
<comment type="subcellular location">
    <subcellularLocation>
        <location evidence="1">Nucleus</location>
        <location evidence="1">Nucleolus</location>
    </subcellularLocation>
    <subcellularLocation>
        <location evidence="2">Nucleus</location>
        <location evidence="2">Nucleoplasm</location>
    </subcellularLocation>
</comment>
<feature type="compositionally biased region" description="Acidic residues" evidence="9">
    <location>
        <begin position="3937"/>
        <end position="3949"/>
    </location>
</feature>
<dbReference type="GO" id="GO:0005730">
    <property type="term" value="C:nucleolus"/>
    <property type="evidence" value="ECO:0007669"/>
    <property type="project" value="UniProtKB-SubCell"/>
</dbReference>
<gene>
    <name evidence="11" type="primary">Acey_s0353.g3293</name>
    <name evidence="11" type="synonym">Acey-F55F10.1</name>
    <name evidence="11" type="ORF">Y032_0353g3293</name>
</gene>
<dbReference type="InterPro" id="IPR002035">
    <property type="entry name" value="VWF_A"/>
</dbReference>
<keyword evidence="5" id="KW-0547">Nucleotide-binding</keyword>
<feature type="compositionally biased region" description="Acidic residues" evidence="9">
    <location>
        <begin position="3776"/>
        <end position="3789"/>
    </location>
</feature>
<keyword evidence="8" id="KW-0539">Nucleus</keyword>
<dbReference type="PROSITE" id="PS50234">
    <property type="entry name" value="VWFA"/>
    <property type="match status" value="1"/>
</dbReference>
<comment type="caution">
    <text evidence="11">The sequence shown here is derived from an EMBL/GenBank/DDBJ whole genome shotgun (WGS) entry which is preliminary data.</text>
</comment>
<dbReference type="SUPFAM" id="SSF53300">
    <property type="entry name" value="vWA-like"/>
    <property type="match status" value="1"/>
</dbReference>
<evidence type="ECO:0000256" key="8">
    <source>
        <dbReference type="ARBA" id="ARBA00023242"/>
    </source>
</evidence>
<feature type="compositionally biased region" description="Basic and acidic residues" evidence="9">
    <location>
        <begin position="3821"/>
        <end position="3847"/>
    </location>
</feature>
<feature type="compositionally biased region" description="Gly residues" evidence="9">
    <location>
        <begin position="3529"/>
        <end position="3542"/>
    </location>
</feature>
<keyword evidence="12" id="KW-1185">Reference proteome</keyword>
<dbReference type="CDD" id="cd00009">
    <property type="entry name" value="AAA"/>
    <property type="match status" value="3"/>
</dbReference>
<dbReference type="InterPro" id="IPR036465">
    <property type="entry name" value="vWFA_dom_sf"/>
</dbReference>
<dbReference type="InterPro" id="IPR041190">
    <property type="entry name" value="Midasin_AAA_lid_5"/>
</dbReference>
<evidence type="ECO:0000259" key="10">
    <source>
        <dbReference type="PROSITE" id="PS50234"/>
    </source>
</evidence>
<dbReference type="GO" id="GO:0005524">
    <property type="term" value="F:ATP binding"/>
    <property type="evidence" value="ECO:0007669"/>
    <property type="project" value="UniProtKB-KW"/>
</dbReference>
<keyword evidence="7" id="KW-0143">Chaperone</keyword>
<reference evidence="12" key="1">
    <citation type="journal article" date="2015" name="Nat. Genet.">
        <title>The genome and transcriptome of the zoonotic hookworm Ancylostoma ceylanicum identify infection-specific gene families.</title>
        <authorList>
            <person name="Schwarz E.M."/>
            <person name="Hu Y."/>
            <person name="Antoshechkin I."/>
            <person name="Miller M.M."/>
            <person name="Sternberg P.W."/>
            <person name="Aroian R.V."/>
        </authorList>
    </citation>
    <scope>NUCLEOTIDE SEQUENCE</scope>
    <source>
        <strain evidence="12">HY135</strain>
    </source>
</reference>
<dbReference type="FunFam" id="3.40.50.300:FF:001500">
    <property type="entry name" value="Dynein-related AAA-type ATPase"/>
    <property type="match status" value="1"/>
</dbReference>
<dbReference type="FunFam" id="3.40.50.300:FF:001384">
    <property type="entry name" value="Midasin"/>
    <property type="match status" value="1"/>
</dbReference>
<evidence type="ECO:0000313" key="12">
    <source>
        <dbReference type="Proteomes" id="UP000024635"/>
    </source>
</evidence>
<evidence type="ECO:0000256" key="4">
    <source>
        <dbReference type="ARBA" id="ARBA00017143"/>
    </source>
</evidence>
<evidence type="ECO:0000313" key="11">
    <source>
        <dbReference type="EMBL" id="EYB82691.1"/>
    </source>
</evidence>
<dbReference type="FunFam" id="3.40.50.300:FF:000142">
    <property type="entry name" value="Midasin"/>
    <property type="match status" value="1"/>
</dbReference>
<dbReference type="GO" id="GO:0000055">
    <property type="term" value="P:ribosomal large subunit export from nucleus"/>
    <property type="evidence" value="ECO:0007669"/>
    <property type="project" value="TreeGrafter"/>
</dbReference>
<feature type="compositionally biased region" description="Acidic residues" evidence="9">
    <location>
        <begin position="3724"/>
        <end position="3767"/>
    </location>
</feature>
<dbReference type="GO" id="GO:0000027">
    <property type="term" value="P:ribosomal large subunit assembly"/>
    <property type="evidence" value="ECO:0007669"/>
    <property type="project" value="InterPro"/>
</dbReference>
<evidence type="ECO:0000256" key="9">
    <source>
        <dbReference type="SAM" id="MobiDB-lite"/>
    </source>
</evidence>
<proteinExistence type="inferred from homology"/>
<feature type="domain" description="VWFA" evidence="10">
    <location>
        <begin position="4077"/>
        <end position="4262"/>
    </location>
</feature>
<dbReference type="Pfam" id="PF17867">
    <property type="entry name" value="AAA_lid_7"/>
    <property type="match status" value="2"/>
</dbReference>
<feature type="compositionally biased region" description="Basic and acidic residues" evidence="9">
    <location>
        <begin position="3713"/>
        <end position="3723"/>
    </location>
</feature>
<accession>A0A016RWM0</accession>
<dbReference type="PANTHER" id="PTHR48103">
    <property type="entry name" value="MIDASIN-RELATED"/>
    <property type="match status" value="1"/>
</dbReference>
<dbReference type="PANTHER" id="PTHR48103:SF2">
    <property type="entry name" value="MIDASIN"/>
    <property type="match status" value="1"/>
</dbReference>
<feature type="region of interest" description="Disordered" evidence="9">
    <location>
        <begin position="3520"/>
        <end position="3951"/>
    </location>
</feature>
<comment type="similarity">
    <text evidence="3">Belongs to the midasin family.</text>
</comment>
<dbReference type="OrthoDB" id="422220at2759"/>
<feature type="compositionally biased region" description="Acidic residues" evidence="9">
    <location>
        <begin position="3603"/>
        <end position="3619"/>
    </location>
</feature>
<name>A0A016RWM0_9BILA</name>
<evidence type="ECO:0000256" key="3">
    <source>
        <dbReference type="ARBA" id="ARBA00007188"/>
    </source>
</evidence>
<evidence type="ECO:0000256" key="5">
    <source>
        <dbReference type="ARBA" id="ARBA00022741"/>
    </source>
</evidence>
<evidence type="ECO:0000256" key="1">
    <source>
        <dbReference type="ARBA" id="ARBA00004604"/>
    </source>
</evidence>
<evidence type="ECO:0000256" key="7">
    <source>
        <dbReference type="ARBA" id="ARBA00023186"/>
    </source>
</evidence>
<dbReference type="InterPro" id="IPR012099">
    <property type="entry name" value="Midasin"/>
</dbReference>
<dbReference type="InterPro" id="IPR011704">
    <property type="entry name" value="ATPase_dyneun-rel_AAA"/>
</dbReference>
<dbReference type="SMART" id="SM00382">
    <property type="entry name" value="AAA"/>
    <property type="match status" value="5"/>
</dbReference>
<dbReference type="GO" id="GO:0005654">
    <property type="term" value="C:nucleoplasm"/>
    <property type="evidence" value="ECO:0007669"/>
    <property type="project" value="UniProtKB-SubCell"/>
</dbReference>